<organism evidence="1 2">
    <name type="scientific">Pedobacter psychroterrae</name>
    <dbReference type="NCBI Taxonomy" id="2530453"/>
    <lineage>
        <taxon>Bacteria</taxon>
        <taxon>Pseudomonadati</taxon>
        <taxon>Bacteroidota</taxon>
        <taxon>Sphingobacteriia</taxon>
        <taxon>Sphingobacteriales</taxon>
        <taxon>Sphingobacteriaceae</taxon>
        <taxon>Pedobacter</taxon>
    </lineage>
</organism>
<evidence type="ECO:0000313" key="2">
    <source>
        <dbReference type="Proteomes" id="UP000293347"/>
    </source>
</evidence>
<reference evidence="1 2" key="1">
    <citation type="submission" date="2019-02" db="EMBL/GenBank/DDBJ databases">
        <title>Pedobacter sp. RP-1-14 sp. nov., isolated from Arctic soil.</title>
        <authorList>
            <person name="Dahal R.H."/>
        </authorList>
    </citation>
    <scope>NUCLEOTIDE SEQUENCE [LARGE SCALE GENOMIC DNA]</scope>
    <source>
        <strain evidence="1 2">RP-1-14</strain>
    </source>
</reference>
<protein>
    <submittedName>
        <fullName evidence="1">Uncharacterized protein</fullName>
    </submittedName>
</protein>
<dbReference type="OrthoDB" id="9809727at2"/>
<gene>
    <name evidence="1" type="ORF">EZ437_13890</name>
</gene>
<dbReference type="PROSITE" id="PS51257">
    <property type="entry name" value="PROKAR_LIPOPROTEIN"/>
    <property type="match status" value="1"/>
</dbReference>
<dbReference type="EMBL" id="SJSL01000003">
    <property type="protein sequence ID" value="TCD00314.1"/>
    <property type="molecule type" value="Genomic_DNA"/>
</dbReference>
<name>A0A4R0NLY2_9SPHI</name>
<accession>A0A4R0NLY2</accession>
<proteinExistence type="predicted"/>
<sequence>MRTLTILFVLVFAISACKKTKDENSNTSTLKVMLTSPVDGATVQTGSEVPFTWFSSSSDNSVQIMHKIKIVEITADQSPEQAYRSNKPHFEKDSLKELLVVLPRSAASPG</sequence>
<dbReference type="AlphaFoldDB" id="A0A4R0NLY2"/>
<dbReference type="RefSeq" id="WP_131596663.1">
    <property type="nucleotide sequence ID" value="NZ_SJSL01000003.1"/>
</dbReference>
<evidence type="ECO:0000313" key="1">
    <source>
        <dbReference type="EMBL" id="TCD00314.1"/>
    </source>
</evidence>
<keyword evidence="2" id="KW-1185">Reference proteome</keyword>
<dbReference type="Proteomes" id="UP000293347">
    <property type="component" value="Unassembled WGS sequence"/>
</dbReference>
<comment type="caution">
    <text evidence="1">The sequence shown here is derived from an EMBL/GenBank/DDBJ whole genome shotgun (WGS) entry which is preliminary data.</text>
</comment>